<comment type="caution">
    <text evidence="4">The sequence shown here is derived from an EMBL/GenBank/DDBJ whole genome shotgun (WGS) entry which is preliminary data.</text>
</comment>
<evidence type="ECO:0000259" key="3">
    <source>
        <dbReference type="PROSITE" id="PS50222"/>
    </source>
</evidence>
<dbReference type="InterPro" id="IPR018247">
    <property type="entry name" value="EF_Hand_1_Ca_BS"/>
</dbReference>
<name>A0AAD9PSP2_ACRCE</name>
<protein>
    <recommendedName>
        <fullName evidence="3">EF-hand domain-containing protein</fullName>
    </recommendedName>
</protein>
<dbReference type="InterPro" id="IPR002048">
    <property type="entry name" value="EF_hand_dom"/>
</dbReference>
<reference evidence="4" key="2">
    <citation type="journal article" date="2023" name="Science">
        <title>Genomic signatures of disease resistance in endangered staghorn corals.</title>
        <authorList>
            <person name="Vollmer S.V."/>
            <person name="Selwyn J.D."/>
            <person name="Despard B.A."/>
            <person name="Roesel C.L."/>
        </authorList>
    </citation>
    <scope>NUCLEOTIDE SEQUENCE</scope>
    <source>
        <strain evidence="4">K2</strain>
    </source>
</reference>
<dbReference type="PROSITE" id="PS00018">
    <property type="entry name" value="EF_HAND_1"/>
    <property type="match status" value="1"/>
</dbReference>
<dbReference type="Proteomes" id="UP001249851">
    <property type="component" value="Unassembled WGS sequence"/>
</dbReference>
<dbReference type="PROSITE" id="PS50222">
    <property type="entry name" value="EF_HAND_2"/>
    <property type="match status" value="1"/>
</dbReference>
<dbReference type="Pfam" id="PF13202">
    <property type="entry name" value="EF-hand_5"/>
    <property type="match status" value="1"/>
</dbReference>
<keyword evidence="1" id="KW-0106">Calcium</keyword>
<organism evidence="4 5">
    <name type="scientific">Acropora cervicornis</name>
    <name type="common">Staghorn coral</name>
    <dbReference type="NCBI Taxonomy" id="6130"/>
    <lineage>
        <taxon>Eukaryota</taxon>
        <taxon>Metazoa</taxon>
        <taxon>Cnidaria</taxon>
        <taxon>Anthozoa</taxon>
        <taxon>Hexacorallia</taxon>
        <taxon>Scleractinia</taxon>
        <taxon>Astrocoeniina</taxon>
        <taxon>Acroporidae</taxon>
        <taxon>Acropora</taxon>
    </lineage>
</organism>
<feature type="chain" id="PRO_5042013827" description="EF-hand domain-containing protein" evidence="2">
    <location>
        <begin position="23"/>
        <end position="111"/>
    </location>
</feature>
<dbReference type="EMBL" id="JARQWQ010000160">
    <property type="protein sequence ID" value="KAK2547975.1"/>
    <property type="molecule type" value="Genomic_DNA"/>
</dbReference>
<dbReference type="InterPro" id="IPR011992">
    <property type="entry name" value="EF-hand-dom_pair"/>
</dbReference>
<evidence type="ECO:0000256" key="2">
    <source>
        <dbReference type="SAM" id="SignalP"/>
    </source>
</evidence>
<sequence>MMKNSMILLFVTTVLIVSFVESIPMWRRSDEEDEAASHFSKADDDKDGLVSKDELKKYMKDRDGSGNLSTMNAKLRFGSLDSNGDNVLDFEGMKQKLNVQTTRPHSVGVTF</sequence>
<keyword evidence="5" id="KW-1185">Reference proteome</keyword>
<evidence type="ECO:0000313" key="5">
    <source>
        <dbReference type="Proteomes" id="UP001249851"/>
    </source>
</evidence>
<dbReference type="GO" id="GO:0005509">
    <property type="term" value="F:calcium ion binding"/>
    <property type="evidence" value="ECO:0007669"/>
    <property type="project" value="InterPro"/>
</dbReference>
<evidence type="ECO:0000313" key="4">
    <source>
        <dbReference type="EMBL" id="KAK2547975.1"/>
    </source>
</evidence>
<reference evidence="4" key="1">
    <citation type="journal article" date="2023" name="G3 (Bethesda)">
        <title>Whole genome assembly and annotation of the endangered Caribbean coral Acropora cervicornis.</title>
        <authorList>
            <person name="Selwyn J.D."/>
            <person name="Vollmer S.V."/>
        </authorList>
    </citation>
    <scope>NUCLEOTIDE SEQUENCE</scope>
    <source>
        <strain evidence="4">K2</strain>
    </source>
</reference>
<dbReference type="AlphaFoldDB" id="A0AAD9PSP2"/>
<dbReference type="SUPFAM" id="SSF47473">
    <property type="entry name" value="EF-hand"/>
    <property type="match status" value="1"/>
</dbReference>
<feature type="signal peptide" evidence="2">
    <location>
        <begin position="1"/>
        <end position="22"/>
    </location>
</feature>
<dbReference type="Gene3D" id="1.10.238.10">
    <property type="entry name" value="EF-hand"/>
    <property type="match status" value="1"/>
</dbReference>
<proteinExistence type="predicted"/>
<keyword evidence="2" id="KW-0732">Signal</keyword>
<feature type="domain" description="EF-hand" evidence="3">
    <location>
        <begin position="30"/>
        <end position="65"/>
    </location>
</feature>
<gene>
    <name evidence="4" type="ORF">P5673_031919</name>
</gene>
<accession>A0AAD9PSP2</accession>
<evidence type="ECO:0000256" key="1">
    <source>
        <dbReference type="ARBA" id="ARBA00022837"/>
    </source>
</evidence>